<evidence type="ECO:0000256" key="3">
    <source>
        <dbReference type="PIRSR" id="PIRSR607837-1"/>
    </source>
</evidence>
<feature type="binding site" evidence="3">
    <location>
        <position position="139"/>
    </location>
    <ligand>
        <name>a divalent metal cation</name>
        <dbReference type="ChEBI" id="CHEBI:60240"/>
    </ligand>
</feature>
<keyword evidence="2 3" id="KW-0479">Metal-binding</keyword>
<feature type="binding site" evidence="3">
    <location>
        <position position="50"/>
    </location>
    <ligand>
        <name>a divalent metal cation</name>
        <dbReference type="ChEBI" id="CHEBI:60240"/>
    </ligand>
</feature>
<dbReference type="Gene3D" id="1.20.120.450">
    <property type="entry name" value="dinb family like domain"/>
    <property type="match status" value="1"/>
</dbReference>
<keyword evidence="5" id="KW-1185">Reference proteome</keyword>
<evidence type="ECO:0000256" key="2">
    <source>
        <dbReference type="ARBA" id="ARBA00022723"/>
    </source>
</evidence>
<feature type="binding site" evidence="3">
    <location>
        <position position="135"/>
    </location>
    <ligand>
        <name>a divalent metal cation</name>
        <dbReference type="ChEBI" id="CHEBI:60240"/>
    </ligand>
</feature>
<dbReference type="Proteomes" id="UP000504844">
    <property type="component" value="Chromosome"/>
</dbReference>
<dbReference type="SUPFAM" id="SSF109854">
    <property type="entry name" value="DinB/YfiT-like putative metalloenzymes"/>
    <property type="match status" value="1"/>
</dbReference>
<name>A0A6M8SV80_9NEIS</name>
<dbReference type="RefSeq" id="WP_173533713.1">
    <property type="nucleotide sequence ID" value="NZ_CP054143.1"/>
</dbReference>
<organism evidence="4 5">
    <name type="scientific">Deefgea piscis</name>
    <dbReference type="NCBI Taxonomy" id="2739061"/>
    <lineage>
        <taxon>Bacteria</taxon>
        <taxon>Pseudomonadati</taxon>
        <taxon>Pseudomonadota</taxon>
        <taxon>Betaproteobacteria</taxon>
        <taxon>Neisseriales</taxon>
        <taxon>Chitinibacteraceae</taxon>
        <taxon>Deefgea</taxon>
    </lineage>
</organism>
<dbReference type="Pfam" id="PF05163">
    <property type="entry name" value="DinB"/>
    <property type="match status" value="1"/>
</dbReference>
<dbReference type="InterPro" id="IPR034660">
    <property type="entry name" value="DinB/YfiT-like"/>
</dbReference>
<accession>A0A6M8SV80</accession>
<dbReference type="AlphaFoldDB" id="A0A6M8SV80"/>
<proteinExistence type="inferred from homology"/>
<evidence type="ECO:0000313" key="4">
    <source>
        <dbReference type="EMBL" id="QKJ67210.1"/>
    </source>
</evidence>
<evidence type="ECO:0000313" key="5">
    <source>
        <dbReference type="Proteomes" id="UP000504844"/>
    </source>
</evidence>
<dbReference type="PANTHER" id="PTHR37302">
    <property type="entry name" value="SLR1116 PROTEIN"/>
    <property type="match status" value="1"/>
</dbReference>
<comment type="similarity">
    <text evidence="1">Belongs to the DinB family.</text>
</comment>
<sequence length="167" mass="18907">MFQGNMPQLMAAYNQWQNQQMYAAAATLSDAERKADRGAFFKSIHSTLNHLVWGDLMWLSRFTGETLISSPPGVDVYADFAELHAARMALDARIMAWANGLDAAWLNEPVTWTSKVYGFTQTIPRWVQVQHFFNHQTHHRGQVSTLLMQQGIDVGVTDLPLLPMLND</sequence>
<dbReference type="GO" id="GO:0046872">
    <property type="term" value="F:metal ion binding"/>
    <property type="evidence" value="ECO:0007669"/>
    <property type="project" value="UniProtKB-KW"/>
</dbReference>
<dbReference type="KEGG" id="dee:HQN60_11135"/>
<reference evidence="4 5" key="1">
    <citation type="submission" date="2020-05" db="EMBL/GenBank/DDBJ databases">
        <title>Complete genome sequence of Deefgea sp. D17.</title>
        <authorList>
            <person name="Bae J.-W."/>
            <person name="Han J.E."/>
        </authorList>
    </citation>
    <scope>NUCLEOTIDE SEQUENCE [LARGE SCALE GENOMIC DNA]</scope>
    <source>
        <strain evidence="4 5">D17</strain>
    </source>
</reference>
<dbReference type="InterPro" id="IPR007837">
    <property type="entry name" value="DinB"/>
</dbReference>
<dbReference type="PANTHER" id="PTHR37302:SF1">
    <property type="entry name" value="PROTEIN DINB"/>
    <property type="match status" value="1"/>
</dbReference>
<gene>
    <name evidence="4" type="ORF">HQN60_11135</name>
</gene>
<protein>
    <submittedName>
        <fullName evidence="4">Damage-inducible protein DinB</fullName>
    </submittedName>
</protein>
<dbReference type="EMBL" id="CP054143">
    <property type="protein sequence ID" value="QKJ67210.1"/>
    <property type="molecule type" value="Genomic_DNA"/>
</dbReference>
<evidence type="ECO:0000256" key="1">
    <source>
        <dbReference type="ARBA" id="ARBA00008635"/>
    </source>
</evidence>